<comment type="similarity">
    <text evidence="1">Belongs to the myoviridae tail sheath protein family.</text>
</comment>
<feature type="domain" description="Tail sheath protein C-terminal" evidence="2">
    <location>
        <begin position="397"/>
        <end position="506"/>
    </location>
</feature>
<evidence type="ECO:0000313" key="4">
    <source>
        <dbReference type="Proteomes" id="UP001055167"/>
    </source>
</evidence>
<evidence type="ECO:0000256" key="1">
    <source>
        <dbReference type="ARBA" id="ARBA00008005"/>
    </source>
</evidence>
<gene>
    <name evidence="3" type="ORF">OPKNFCMD_3839</name>
</gene>
<keyword evidence="4" id="KW-1185">Reference proteome</keyword>
<evidence type="ECO:0000313" key="3">
    <source>
        <dbReference type="EMBL" id="GJD51088.1"/>
    </source>
</evidence>
<dbReference type="Proteomes" id="UP001055167">
    <property type="component" value="Unassembled WGS sequence"/>
</dbReference>
<reference evidence="3" key="2">
    <citation type="submission" date="2021-08" db="EMBL/GenBank/DDBJ databases">
        <authorList>
            <person name="Tani A."/>
            <person name="Ola A."/>
            <person name="Ogura Y."/>
            <person name="Katsura K."/>
            <person name="Hayashi T."/>
        </authorList>
    </citation>
    <scope>NUCLEOTIDE SEQUENCE</scope>
    <source>
        <strain evidence="3">KCTC 52305</strain>
    </source>
</reference>
<dbReference type="Pfam" id="PF17482">
    <property type="entry name" value="Phage_sheath_1C"/>
    <property type="match status" value="1"/>
</dbReference>
<evidence type="ECO:0000259" key="2">
    <source>
        <dbReference type="Pfam" id="PF17482"/>
    </source>
</evidence>
<sequence>MAVSFNQMPGDVRRPLFYAEFNPGVPPYSGLSRTLVLGRRKSGANGGSLVALKAQNVGSTDPNALGGRGSMLADMIAYARYHNPLGEIWAMDVGDPSGGSNAAGAIAITGTATAAGTLVRYIGGQRYGVGVAVGDTGATVAAALVAAVGRGYVVFNRRMSAPVTAAVDGTVTSKVNLTAVHTGTEGNGIRIEAGLDGDEIDPAGLTAAITAMTGGAGDVDMAAALAALGSAQFDWVASPYALTGQLNASRDFFSDAGSGRWSPTVGLGGHHITIATGNVSTLTTLGAARNDRHATIVGVLNYPTPVWSIVAAIAGVVGLSKNLGRPLTEAIEIARPLQTLVLSGVRPPKDHGDRWGGADYETLYHNEISALEINNDGSVAIGRLFTTYQTNAYGQPDISFLTLETMAISAYVGRYIKLKVTSTYPRHALRDDNPRGLQGVVTPPQARATMVHAYTELSEIGGIVEKPELFAQFLIVERSSDPQRLNAYLPIDVTNQLSVFAANITVNQELTASNGSLL</sequence>
<reference evidence="3" key="1">
    <citation type="journal article" date="2021" name="Front. Microbiol.">
        <title>Comprehensive Comparative Genomics and Phenotyping of Methylobacterium Species.</title>
        <authorList>
            <person name="Alessa O."/>
            <person name="Ogura Y."/>
            <person name="Fujitani Y."/>
            <person name="Takami H."/>
            <person name="Hayashi T."/>
            <person name="Sahin N."/>
            <person name="Tani A."/>
        </authorList>
    </citation>
    <scope>NUCLEOTIDE SEQUENCE</scope>
    <source>
        <strain evidence="3">KCTC 52305</strain>
    </source>
</reference>
<proteinExistence type="inferred from homology"/>
<comment type="caution">
    <text evidence="3">The sequence shown here is derived from an EMBL/GenBank/DDBJ whole genome shotgun (WGS) entry which is preliminary data.</text>
</comment>
<accession>A0ABQ4R0G6</accession>
<organism evidence="3 4">
    <name type="scientific">Methylobacterium crusticola</name>
    <dbReference type="NCBI Taxonomy" id="1697972"/>
    <lineage>
        <taxon>Bacteria</taxon>
        <taxon>Pseudomonadati</taxon>
        <taxon>Pseudomonadota</taxon>
        <taxon>Alphaproteobacteria</taxon>
        <taxon>Hyphomicrobiales</taxon>
        <taxon>Methylobacteriaceae</taxon>
        <taxon>Methylobacterium</taxon>
    </lineage>
</organism>
<dbReference type="EMBL" id="BPQH01000012">
    <property type="protein sequence ID" value="GJD51088.1"/>
    <property type="molecule type" value="Genomic_DNA"/>
</dbReference>
<name>A0ABQ4R0G6_9HYPH</name>
<dbReference type="InterPro" id="IPR020287">
    <property type="entry name" value="Tail_sheath_C"/>
</dbReference>
<dbReference type="RefSeq" id="WP_128562119.1">
    <property type="nucleotide sequence ID" value="NZ_BPQH01000012.1"/>
</dbReference>
<protein>
    <recommendedName>
        <fullName evidence="2">Tail sheath protein C-terminal domain-containing protein</fullName>
    </recommendedName>
</protein>